<dbReference type="Proteomes" id="UP000023755">
    <property type="component" value="Chromosome"/>
</dbReference>
<keyword evidence="2" id="KW-1185">Reference proteome</keyword>
<organism evidence="1 2">
    <name type="scientific">Neorickettsia helminthoeca str. Oregon</name>
    <dbReference type="NCBI Taxonomy" id="1286528"/>
    <lineage>
        <taxon>Bacteria</taxon>
        <taxon>Pseudomonadati</taxon>
        <taxon>Pseudomonadota</taxon>
        <taxon>Alphaproteobacteria</taxon>
        <taxon>Rickettsiales</taxon>
        <taxon>Anaplasmataceae</taxon>
        <taxon>Neorickettsia</taxon>
    </lineage>
</organism>
<dbReference type="STRING" id="1286528.NHE_0329"/>
<reference evidence="1 2" key="1">
    <citation type="submission" date="2014-03" db="EMBL/GenBank/DDBJ databases">
        <title>Sequencing and Comparison of Genomes and Transcriptome Profiles of Human Ehrlichiosis Agents.</title>
        <authorList>
            <person name="Lin M."/>
            <person name="Daugherty S.C."/>
            <person name="Nagaraj S."/>
            <person name="Cheng Z."/>
            <person name="Xiong Q."/>
            <person name="Lin F.-Y."/>
            <person name="Sengamalay N."/>
            <person name="Ott S."/>
            <person name="Godinez A."/>
            <person name="Tallon L.J."/>
            <person name="Sadzewicz L."/>
            <person name="Fraser C.M."/>
            <person name="Dunning Hotopp J.C."/>
            <person name="Rikihisa Y."/>
        </authorList>
    </citation>
    <scope>NUCLEOTIDE SEQUENCE [LARGE SCALE GENOMIC DNA]</scope>
    <source>
        <strain evidence="1 2">Oregon</strain>
    </source>
</reference>
<dbReference type="KEGG" id="nhm:NHE_0329"/>
<dbReference type="HOGENOM" id="CLU_3346339_0_0_5"/>
<dbReference type="EMBL" id="CP007481">
    <property type="protein sequence ID" value="AHX11281.1"/>
    <property type="molecule type" value="Genomic_DNA"/>
</dbReference>
<dbReference type="AlphaFoldDB" id="X5H3Y3"/>
<evidence type="ECO:0000313" key="2">
    <source>
        <dbReference type="Proteomes" id="UP000023755"/>
    </source>
</evidence>
<name>X5H3Y3_9RICK</name>
<accession>X5H3Y3</accession>
<sequence>MAINFLNTRRKASSINLEDIQSPLRITESLTLPYGLA</sequence>
<proteinExistence type="predicted"/>
<evidence type="ECO:0000313" key="1">
    <source>
        <dbReference type="EMBL" id="AHX11281.1"/>
    </source>
</evidence>
<gene>
    <name evidence="1" type="ORF">NHE_0329</name>
</gene>
<protein>
    <submittedName>
        <fullName evidence="1">Uncharacterized protein</fullName>
    </submittedName>
</protein>